<comment type="caution">
    <text evidence="2">The sequence shown here is derived from an EMBL/GenBank/DDBJ whole genome shotgun (WGS) entry which is preliminary data.</text>
</comment>
<sequence length="379" mass="42414">MEIVKNKKVLISGASISGLTTAWWMNKLGYKVTVVEIASQARTGGTSLNLSGNTIEFAKQMGIYDQILSNSLSLALIEFKDNNDITINSIVINDGGEEQNSNEVEEHNFDEIEIDRSKLVGILLNAIGNDVDFMFNNSITVLNEIEDAMEVTFADGSQKSYELVIGCDGMHSGVRKLWFGVEKDYTYFLKAYGSITTLDKELIAPNTMQWYNVPGKAYMLSGYKDKTDIVFFFISEKEITYDFRNIEQQRKIVLDQFVDGWRTAELMGEVKQSDNFYFVNLSQIKMPSWTKGRVALVGDAAHCASPAAGMGGSLAMEGAGTLAHALEKNNGNYAFAFEDYNKNLRPFVEEIQARAESDINENWIPRTQEAIDKRNTDGF</sequence>
<dbReference type="InterPro" id="IPR002938">
    <property type="entry name" value="FAD-bd"/>
</dbReference>
<dbReference type="InterPro" id="IPR036188">
    <property type="entry name" value="FAD/NAD-bd_sf"/>
</dbReference>
<keyword evidence="3" id="KW-1185">Reference proteome</keyword>
<name>A0A6V6YWR4_9FLAO</name>
<reference evidence="2 3" key="1">
    <citation type="submission" date="2020-06" db="EMBL/GenBank/DDBJ databases">
        <authorList>
            <person name="Criscuolo A."/>
        </authorList>
    </citation>
    <scope>NUCLEOTIDE SEQUENCE [LARGE SCALE GENOMIC DNA]</scope>
    <source>
        <strain evidence="3">CIP 111411</strain>
    </source>
</reference>
<protein>
    <recommendedName>
        <fullName evidence="1">FAD-binding domain-containing protein</fullName>
    </recommendedName>
</protein>
<dbReference type="RefSeq" id="WP_180908773.1">
    <property type="nucleotide sequence ID" value="NZ_CAIJDP010000067.1"/>
</dbReference>
<organism evidence="2 3">
    <name type="scientific">Flavobacterium salmonis</name>
    <dbReference type="NCBI Taxonomy" id="2654844"/>
    <lineage>
        <taxon>Bacteria</taxon>
        <taxon>Pseudomonadati</taxon>
        <taxon>Bacteroidota</taxon>
        <taxon>Flavobacteriia</taxon>
        <taxon>Flavobacteriales</taxon>
        <taxon>Flavobacteriaceae</taxon>
        <taxon>Flavobacterium</taxon>
    </lineage>
</organism>
<dbReference type="InterPro" id="IPR051704">
    <property type="entry name" value="FAD_aromatic-hydroxylase"/>
</dbReference>
<accession>A0A6V6YWR4</accession>
<feature type="domain" description="FAD-binding" evidence="1">
    <location>
        <begin position="8"/>
        <end position="328"/>
    </location>
</feature>
<evidence type="ECO:0000313" key="2">
    <source>
        <dbReference type="EMBL" id="CAD0003978.1"/>
    </source>
</evidence>
<dbReference type="PANTHER" id="PTHR46865:SF2">
    <property type="entry name" value="MONOOXYGENASE"/>
    <property type="match status" value="1"/>
</dbReference>
<dbReference type="Gene3D" id="3.50.50.60">
    <property type="entry name" value="FAD/NAD(P)-binding domain"/>
    <property type="match status" value="1"/>
</dbReference>
<dbReference type="PANTHER" id="PTHR46865">
    <property type="entry name" value="OXIDOREDUCTASE-RELATED"/>
    <property type="match status" value="1"/>
</dbReference>
<dbReference type="Proteomes" id="UP000530060">
    <property type="component" value="Unassembled WGS sequence"/>
</dbReference>
<dbReference type="Gene3D" id="3.30.9.10">
    <property type="entry name" value="D-Amino Acid Oxidase, subunit A, domain 2"/>
    <property type="match status" value="1"/>
</dbReference>
<evidence type="ECO:0000259" key="1">
    <source>
        <dbReference type="Pfam" id="PF01494"/>
    </source>
</evidence>
<gene>
    <name evidence="2" type="ORF">FLAT13_01981</name>
</gene>
<dbReference type="SUPFAM" id="SSF51905">
    <property type="entry name" value="FAD/NAD(P)-binding domain"/>
    <property type="match status" value="1"/>
</dbReference>
<dbReference type="Pfam" id="PF01494">
    <property type="entry name" value="FAD_binding_3"/>
    <property type="match status" value="1"/>
</dbReference>
<dbReference type="AlphaFoldDB" id="A0A6V6YWR4"/>
<dbReference type="EMBL" id="CAIJDP010000067">
    <property type="protein sequence ID" value="CAD0003978.1"/>
    <property type="molecule type" value="Genomic_DNA"/>
</dbReference>
<proteinExistence type="predicted"/>
<evidence type="ECO:0000313" key="3">
    <source>
        <dbReference type="Proteomes" id="UP000530060"/>
    </source>
</evidence>
<dbReference type="PRINTS" id="PR00420">
    <property type="entry name" value="RNGMNOXGNASE"/>
</dbReference>
<dbReference type="GO" id="GO:0071949">
    <property type="term" value="F:FAD binding"/>
    <property type="evidence" value="ECO:0007669"/>
    <property type="project" value="InterPro"/>
</dbReference>